<evidence type="ECO:0000259" key="6">
    <source>
        <dbReference type="Pfam" id="PF05154"/>
    </source>
</evidence>
<evidence type="ECO:0000256" key="4">
    <source>
        <dbReference type="ARBA" id="ARBA00023136"/>
    </source>
</evidence>
<keyword evidence="4 5" id="KW-0472">Membrane</keyword>
<keyword evidence="2 5" id="KW-0812">Transmembrane</keyword>
<feature type="transmembrane region" description="Helical" evidence="5">
    <location>
        <begin position="60"/>
        <end position="78"/>
    </location>
</feature>
<sequence length="131" mass="14594">MSNNMPLNNPYAPLPNQNLSNQGLPNQSYPGQGSSNQGMPNFGYGTFSGLPMGFREVDKVLYVVLTFFIGSFGVHCFLRGQVGIGILMLLCNWMTLGLWWLIDFVIALVKLGQYPGDKFIFDANGNWAYMQ</sequence>
<comment type="caution">
    <text evidence="7">The sequence shown here is derived from an EMBL/GenBank/DDBJ whole genome shotgun (WGS) entry which is preliminary data.</text>
</comment>
<evidence type="ECO:0000313" key="7">
    <source>
        <dbReference type="EMBL" id="STO16846.1"/>
    </source>
</evidence>
<gene>
    <name evidence="7" type="ORF">NCTC11819_01424</name>
</gene>
<dbReference type="GO" id="GO:0016020">
    <property type="term" value="C:membrane"/>
    <property type="evidence" value="ECO:0007669"/>
    <property type="project" value="UniProtKB-SubCell"/>
</dbReference>
<evidence type="ECO:0000313" key="8">
    <source>
        <dbReference type="Proteomes" id="UP000255284"/>
    </source>
</evidence>
<dbReference type="Proteomes" id="UP000255284">
    <property type="component" value="Unassembled WGS sequence"/>
</dbReference>
<name>A0A8G2HV07_9ACTO</name>
<evidence type="ECO:0000256" key="3">
    <source>
        <dbReference type="ARBA" id="ARBA00022989"/>
    </source>
</evidence>
<dbReference type="Pfam" id="PF05154">
    <property type="entry name" value="TM2"/>
    <property type="match status" value="1"/>
</dbReference>
<evidence type="ECO:0000256" key="5">
    <source>
        <dbReference type="SAM" id="Phobius"/>
    </source>
</evidence>
<accession>A0A8G2HV07</accession>
<evidence type="ECO:0000256" key="2">
    <source>
        <dbReference type="ARBA" id="ARBA00022692"/>
    </source>
</evidence>
<dbReference type="AlphaFoldDB" id="A0A8G2HV07"/>
<organism evidence="7 8">
    <name type="scientific">Mobiluncus mulieris</name>
    <dbReference type="NCBI Taxonomy" id="2052"/>
    <lineage>
        <taxon>Bacteria</taxon>
        <taxon>Bacillati</taxon>
        <taxon>Actinomycetota</taxon>
        <taxon>Actinomycetes</taxon>
        <taxon>Actinomycetales</taxon>
        <taxon>Actinomycetaceae</taxon>
        <taxon>Mobiluncus</taxon>
    </lineage>
</organism>
<feature type="transmembrane region" description="Helical" evidence="5">
    <location>
        <begin position="85"/>
        <end position="109"/>
    </location>
</feature>
<dbReference type="InterPro" id="IPR007829">
    <property type="entry name" value="TM2"/>
</dbReference>
<keyword evidence="3 5" id="KW-1133">Transmembrane helix</keyword>
<proteinExistence type="predicted"/>
<protein>
    <submittedName>
        <fullName evidence="7">TM2 domain</fullName>
    </submittedName>
</protein>
<reference evidence="7 8" key="1">
    <citation type="submission" date="2018-06" db="EMBL/GenBank/DDBJ databases">
        <authorList>
            <consortium name="Pathogen Informatics"/>
            <person name="Doyle S."/>
        </authorList>
    </citation>
    <scope>NUCLEOTIDE SEQUENCE [LARGE SCALE GENOMIC DNA]</scope>
    <source>
        <strain evidence="7 8">NCTC11819</strain>
    </source>
</reference>
<feature type="domain" description="TM2" evidence="6">
    <location>
        <begin position="56"/>
        <end position="105"/>
    </location>
</feature>
<dbReference type="EMBL" id="UGGQ01000006">
    <property type="protein sequence ID" value="STO16846.1"/>
    <property type="molecule type" value="Genomic_DNA"/>
</dbReference>
<evidence type="ECO:0000256" key="1">
    <source>
        <dbReference type="ARBA" id="ARBA00004141"/>
    </source>
</evidence>
<comment type="subcellular location">
    <subcellularLocation>
        <location evidence="1">Membrane</location>
        <topology evidence="1">Multi-pass membrane protein</topology>
    </subcellularLocation>
</comment>